<dbReference type="GO" id="GO:0016255">
    <property type="term" value="P:attachment of GPI anchor to protein"/>
    <property type="evidence" value="ECO:0007669"/>
    <property type="project" value="TreeGrafter"/>
</dbReference>
<dbReference type="VEuPathDB" id="CryptoDB:Vbra_6345"/>
<name>A0A0G4GS83_VITBC</name>
<keyword evidence="4" id="KW-1185">Reference proteome</keyword>
<feature type="transmembrane region" description="Helical" evidence="2">
    <location>
        <begin position="388"/>
        <end position="409"/>
    </location>
</feature>
<keyword evidence="2" id="KW-0472">Membrane</keyword>
<dbReference type="EMBL" id="CDMY01000780">
    <property type="protein sequence ID" value="CEM33228.1"/>
    <property type="molecule type" value="Genomic_DNA"/>
</dbReference>
<feature type="transmembrane region" description="Helical" evidence="2">
    <location>
        <begin position="716"/>
        <end position="739"/>
    </location>
</feature>
<dbReference type="STRING" id="1169540.A0A0G4GS83"/>
<dbReference type="InterPro" id="IPR007246">
    <property type="entry name" value="Gaa1"/>
</dbReference>
<dbReference type="PANTHER" id="PTHR13304:SF0">
    <property type="entry name" value="GLYCOSYLPHOSPHATIDYLINOSITOL ANCHOR ATTACHMENT 1 PROTEIN"/>
    <property type="match status" value="1"/>
</dbReference>
<feature type="region of interest" description="Disordered" evidence="1">
    <location>
        <begin position="488"/>
        <end position="511"/>
    </location>
</feature>
<proteinExistence type="predicted"/>
<feature type="transmembrane region" description="Helical" evidence="2">
    <location>
        <begin position="359"/>
        <end position="376"/>
    </location>
</feature>
<dbReference type="PANTHER" id="PTHR13304">
    <property type="entry name" value="GLYCOSYLPHOSPHATIDYLINOSITOL ANCHOR ATTACHMENT 1 PROTEIN"/>
    <property type="match status" value="1"/>
</dbReference>
<accession>A0A0G4GS83</accession>
<protein>
    <submittedName>
        <fullName evidence="3">Uncharacterized protein</fullName>
    </submittedName>
</protein>
<keyword evidence="2" id="KW-1133">Transmembrane helix</keyword>
<evidence type="ECO:0000313" key="4">
    <source>
        <dbReference type="Proteomes" id="UP000041254"/>
    </source>
</evidence>
<feature type="compositionally biased region" description="Low complexity" evidence="1">
    <location>
        <begin position="78"/>
        <end position="92"/>
    </location>
</feature>
<feature type="transmembrane region" description="Helical" evidence="2">
    <location>
        <begin position="460"/>
        <end position="483"/>
    </location>
</feature>
<sequence>MGVVRDGVASFLAPRLWQISLLVALAGTIWLSMFDAFDRPTVIEEHGLVPGYAQHGFITSHSSRQLGAMRQELKEATADISSSRSSSHAAATAGGGGGGVAGQLQSALERSGLPAYNISWSYFDGEVRGTTVVAVVPSARGDSRESIVLVMASDWRDRDDTATPALGLALADYLQTVQWLARDVIVIFTDRTLPYAAGVRAFLDGYLRDKAPFPRRGLMRQAVIFEIDKHRPNQVAVTLDIEGVNGLQPNQDLVNAYAIEAKQDGIRAEPREAWDSVNRMATDAGADRIHSAFLQRAIPAFTAVASSNPRGGNGQPKLTQLGGSLEGILRCQSSALQALHHSFNFYFFTSPNSHVSSGLYLYPVFGMLMPLAAATFQCRVFSDVGAVMLGATVMLSGLITGSLTSFALATQSGLVDQLSSWGIGGLLTSAPSLLRWRHAGPLTPSCTPAAAHDKRQKASVWVWVALMGYAAVGLICLVSEALIRQPRSSRQPAKGDSVAKGNEATGEGQPSIREMPPLWMCVKSVARAMAILTLAPLTVYNWAASVYLTPLVVPPLLLVEPLTSLIDAPQQQQTTAQSPPQHSGRWRWKWRPRLRRSHLFVLRYLLLTWLLLFDANLSHRKEDGAAHGSTMAEWVLHIRHEAIRLIGHSVASVASLLLSVWSHSVPRQFAKYGPRRLLAWLRQVGEAVAQQTSPLPHERPLFAVYRMAQDYRCVEGMSMAVVWFVYLPFLFAVVLVLMLPERGRGWVGGGEGKVKTS</sequence>
<dbReference type="Pfam" id="PF04114">
    <property type="entry name" value="Gaa1"/>
    <property type="match status" value="1"/>
</dbReference>
<reference evidence="3 4" key="1">
    <citation type="submission" date="2014-11" db="EMBL/GenBank/DDBJ databases">
        <authorList>
            <person name="Zhu J."/>
            <person name="Qi W."/>
            <person name="Song R."/>
        </authorList>
    </citation>
    <scope>NUCLEOTIDE SEQUENCE [LARGE SCALE GENOMIC DNA]</scope>
</reference>
<dbReference type="Proteomes" id="UP000041254">
    <property type="component" value="Unassembled WGS sequence"/>
</dbReference>
<feature type="region of interest" description="Disordered" evidence="1">
    <location>
        <begin position="77"/>
        <end position="96"/>
    </location>
</feature>
<evidence type="ECO:0000256" key="1">
    <source>
        <dbReference type="SAM" id="MobiDB-lite"/>
    </source>
</evidence>
<organism evidence="3 4">
    <name type="scientific">Vitrella brassicaformis (strain CCMP3155)</name>
    <dbReference type="NCBI Taxonomy" id="1169540"/>
    <lineage>
        <taxon>Eukaryota</taxon>
        <taxon>Sar</taxon>
        <taxon>Alveolata</taxon>
        <taxon>Colpodellida</taxon>
        <taxon>Vitrellaceae</taxon>
        <taxon>Vitrella</taxon>
    </lineage>
</organism>
<evidence type="ECO:0000256" key="2">
    <source>
        <dbReference type="SAM" id="Phobius"/>
    </source>
</evidence>
<feature type="transmembrane region" description="Helical" evidence="2">
    <location>
        <begin position="12"/>
        <end position="33"/>
    </location>
</feature>
<gene>
    <name evidence="3" type="ORF">Vbra_6345</name>
</gene>
<evidence type="ECO:0000313" key="3">
    <source>
        <dbReference type="EMBL" id="CEM33228.1"/>
    </source>
</evidence>
<dbReference type="OrthoDB" id="445301at2759"/>
<dbReference type="InParanoid" id="A0A0G4GS83"/>
<keyword evidence="2" id="KW-0812">Transmembrane</keyword>
<dbReference type="AlphaFoldDB" id="A0A0G4GS83"/>
<dbReference type="GO" id="GO:0042765">
    <property type="term" value="C:GPI-anchor transamidase complex"/>
    <property type="evidence" value="ECO:0007669"/>
    <property type="project" value="InterPro"/>
</dbReference>